<evidence type="ECO:0000313" key="3">
    <source>
        <dbReference type="Proteomes" id="UP001203297"/>
    </source>
</evidence>
<dbReference type="AlphaFoldDB" id="A0AAD4LTB9"/>
<feature type="signal peptide" evidence="1">
    <location>
        <begin position="1"/>
        <end position="22"/>
    </location>
</feature>
<proteinExistence type="predicted"/>
<organism evidence="2 3">
    <name type="scientific">Multifurca ochricompacta</name>
    <dbReference type="NCBI Taxonomy" id="376703"/>
    <lineage>
        <taxon>Eukaryota</taxon>
        <taxon>Fungi</taxon>
        <taxon>Dikarya</taxon>
        <taxon>Basidiomycota</taxon>
        <taxon>Agaricomycotina</taxon>
        <taxon>Agaricomycetes</taxon>
        <taxon>Russulales</taxon>
        <taxon>Russulaceae</taxon>
        <taxon>Multifurca</taxon>
    </lineage>
</organism>
<gene>
    <name evidence="2" type="ORF">B0F90DRAFT_876108</name>
</gene>
<name>A0AAD4LTB9_9AGAM</name>
<sequence length="92" mass="10536">MRKVRCGCLCLCVCGNIEGVLASLSSRNLAGESEAKDVVWFEYCCEYPFLSLSIQVIVREGYCRSSVVREKKKKTQAHFHHHHMELMDARLT</sequence>
<evidence type="ECO:0008006" key="4">
    <source>
        <dbReference type="Google" id="ProtNLM"/>
    </source>
</evidence>
<evidence type="ECO:0000256" key="1">
    <source>
        <dbReference type="SAM" id="SignalP"/>
    </source>
</evidence>
<keyword evidence="1" id="KW-0732">Signal</keyword>
<feature type="chain" id="PRO_5042237926" description="Secreted protein" evidence="1">
    <location>
        <begin position="23"/>
        <end position="92"/>
    </location>
</feature>
<accession>A0AAD4LTB9</accession>
<dbReference type="Proteomes" id="UP001203297">
    <property type="component" value="Unassembled WGS sequence"/>
</dbReference>
<keyword evidence="3" id="KW-1185">Reference proteome</keyword>
<evidence type="ECO:0000313" key="2">
    <source>
        <dbReference type="EMBL" id="KAI0289240.1"/>
    </source>
</evidence>
<comment type="caution">
    <text evidence="2">The sequence shown here is derived from an EMBL/GenBank/DDBJ whole genome shotgun (WGS) entry which is preliminary data.</text>
</comment>
<dbReference type="EMBL" id="WTXG01000349">
    <property type="protein sequence ID" value="KAI0289240.1"/>
    <property type="molecule type" value="Genomic_DNA"/>
</dbReference>
<protein>
    <recommendedName>
        <fullName evidence="4">Secreted protein</fullName>
    </recommendedName>
</protein>
<reference evidence="2" key="1">
    <citation type="journal article" date="2022" name="New Phytol.">
        <title>Evolutionary transition to the ectomycorrhizal habit in the genomes of a hyperdiverse lineage of mushroom-forming fungi.</title>
        <authorList>
            <person name="Looney B."/>
            <person name="Miyauchi S."/>
            <person name="Morin E."/>
            <person name="Drula E."/>
            <person name="Courty P.E."/>
            <person name="Kohler A."/>
            <person name="Kuo A."/>
            <person name="LaButti K."/>
            <person name="Pangilinan J."/>
            <person name="Lipzen A."/>
            <person name="Riley R."/>
            <person name="Andreopoulos W."/>
            <person name="He G."/>
            <person name="Johnson J."/>
            <person name="Nolan M."/>
            <person name="Tritt A."/>
            <person name="Barry K.W."/>
            <person name="Grigoriev I.V."/>
            <person name="Nagy L.G."/>
            <person name="Hibbett D."/>
            <person name="Henrissat B."/>
            <person name="Matheny P.B."/>
            <person name="Labbe J."/>
            <person name="Martin F.M."/>
        </authorList>
    </citation>
    <scope>NUCLEOTIDE SEQUENCE</scope>
    <source>
        <strain evidence="2">BPL690</strain>
    </source>
</reference>